<name>A6N9U2_ORNPR</name>
<evidence type="ECO:0000313" key="1">
    <source>
        <dbReference type="EMBL" id="ABR23425.1"/>
    </source>
</evidence>
<sequence>MSTLRRAWPYCFQYNSISTTWAGTTGYHLPGESFNNSAYCEGKGNDTVQLKECEDGKQQERLGQCQLCCSLTTDGTEATYEYYDAPDGTTCNAQTSNGCLDKKCETPLHKLMLAGHPGWTTRINFDERATTTIG</sequence>
<accession>A6N9U2</accession>
<protein>
    <submittedName>
        <fullName evidence="1">Uncharacterized protein</fullName>
    </submittedName>
</protein>
<dbReference type="AlphaFoldDB" id="A6N9U2"/>
<dbReference type="EMBL" id="EF633908">
    <property type="protein sequence ID" value="ABR23425.1"/>
    <property type="molecule type" value="mRNA"/>
</dbReference>
<proteinExistence type="evidence at transcript level"/>
<reference evidence="1" key="1">
    <citation type="submission" date="2007-05" db="EMBL/GenBank/DDBJ databases">
        <authorList>
            <person name="Douchkov D."/>
            <person name="Schweizer P."/>
        </authorList>
    </citation>
    <scope>NUCLEOTIDE SEQUENCE</scope>
    <source>
        <tissue evidence="1">Salivary gland</tissue>
    </source>
</reference>
<organism evidence="1">
    <name type="scientific">Ornithodoros parkeri</name>
    <name type="common">Soft tick</name>
    <name type="synonym">Argasid tick</name>
    <dbReference type="NCBI Taxonomy" id="140564"/>
    <lineage>
        <taxon>Eukaryota</taxon>
        <taxon>Metazoa</taxon>
        <taxon>Ecdysozoa</taxon>
        <taxon>Arthropoda</taxon>
        <taxon>Chelicerata</taxon>
        <taxon>Arachnida</taxon>
        <taxon>Acari</taxon>
        <taxon>Parasitiformes</taxon>
        <taxon>Ixodida</taxon>
        <taxon>Ixodoidea</taxon>
        <taxon>Argasidae</taxon>
        <taxon>Ornithodorinae</taxon>
        <taxon>Ornithodoros</taxon>
    </lineage>
</organism>
<reference evidence="1" key="2">
    <citation type="journal article" date="2008" name="Insect Biochem. Mol. Biol.">
        <title>An insight into the sialome of the soft tick, Ornithodorus parkeri.</title>
        <authorList>
            <person name="Francischetti I.M."/>
            <person name="Mans B.J."/>
            <person name="Meng Z."/>
            <person name="Gudderra N."/>
            <person name="Veenstra T.D."/>
            <person name="Pham V.M."/>
            <person name="Ribeiro J.M."/>
        </authorList>
    </citation>
    <scope>NUCLEOTIDE SEQUENCE</scope>
    <source>
        <tissue evidence="1">Salivary gland</tissue>
    </source>
</reference>